<dbReference type="GO" id="GO:0036218">
    <property type="term" value="F:dTTP diphosphatase activity"/>
    <property type="evidence" value="ECO:0007669"/>
    <property type="project" value="RHEA"/>
</dbReference>
<dbReference type="HAMAP" id="MF_00528">
    <property type="entry name" value="Maf"/>
    <property type="match status" value="1"/>
</dbReference>
<comment type="catalytic activity">
    <reaction evidence="3">
        <text>dTTP + H2O = dTMP + diphosphate + H(+)</text>
        <dbReference type="Rhea" id="RHEA:28534"/>
        <dbReference type="ChEBI" id="CHEBI:15377"/>
        <dbReference type="ChEBI" id="CHEBI:15378"/>
        <dbReference type="ChEBI" id="CHEBI:33019"/>
        <dbReference type="ChEBI" id="CHEBI:37568"/>
        <dbReference type="ChEBI" id="CHEBI:63528"/>
        <dbReference type="EC" id="3.6.1.9"/>
    </reaction>
</comment>
<comment type="subcellular location">
    <subcellularLocation>
        <location evidence="3">Cytoplasm</location>
    </subcellularLocation>
</comment>
<feature type="site" description="Important for substrate specificity" evidence="3">
    <location>
        <position position="13"/>
    </location>
</feature>
<evidence type="ECO:0000313" key="5">
    <source>
        <dbReference type="Proteomes" id="UP000284751"/>
    </source>
</evidence>
<dbReference type="GO" id="GO:0036221">
    <property type="term" value="F:UTP diphosphatase activity"/>
    <property type="evidence" value="ECO:0007669"/>
    <property type="project" value="RHEA"/>
</dbReference>
<dbReference type="CDD" id="cd00555">
    <property type="entry name" value="Maf"/>
    <property type="match status" value="1"/>
</dbReference>
<comment type="function">
    <text evidence="3">Nucleoside triphosphate pyrophosphatase that hydrolyzes dTTP and UTP. May have a dual role in cell division arrest and in preventing the incorporation of modified nucleotides into cellular nucleic acids.</text>
</comment>
<proteinExistence type="inferred from homology"/>
<evidence type="ECO:0000256" key="3">
    <source>
        <dbReference type="HAMAP-Rule" id="MF_00528"/>
    </source>
</evidence>
<feature type="active site" description="Proton acceptor" evidence="3">
    <location>
        <position position="72"/>
    </location>
</feature>
<comment type="cofactor">
    <cofactor evidence="1 3">
        <name>a divalent metal cation</name>
        <dbReference type="ChEBI" id="CHEBI:60240"/>
    </cofactor>
</comment>
<feature type="site" description="Important for substrate specificity" evidence="3">
    <location>
        <position position="73"/>
    </location>
</feature>
<dbReference type="Gene3D" id="3.90.950.10">
    <property type="match status" value="1"/>
</dbReference>
<evidence type="ECO:0000256" key="2">
    <source>
        <dbReference type="ARBA" id="ARBA00022801"/>
    </source>
</evidence>
<dbReference type="PIRSF" id="PIRSF006305">
    <property type="entry name" value="Maf"/>
    <property type="match status" value="1"/>
</dbReference>
<name>A0A412AVX6_9FIRM</name>
<comment type="catalytic activity">
    <reaction evidence="3">
        <text>UTP + H2O = UMP + diphosphate + H(+)</text>
        <dbReference type="Rhea" id="RHEA:29395"/>
        <dbReference type="ChEBI" id="CHEBI:15377"/>
        <dbReference type="ChEBI" id="CHEBI:15378"/>
        <dbReference type="ChEBI" id="CHEBI:33019"/>
        <dbReference type="ChEBI" id="CHEBI:46398"/>
        <dbReference type="ChEBI" id="CHEBI:57865"/>
        <dbReference type="EC" id="3.6.1.9"/>
    </reaction>
</comment>
<sequence length="190" mass="21059">MKENLVLASASPRRREIFTMLGLDFTVQAADIAEAVAPGLTPEETVMSLATQKAAAVKECMGDSQRTIVGADTVVFFQNRIFGKPKSFQEAFSMLSALSGNTHQVYTGVCILSAKGQESLFFERTDVTFFPLTQEEIWNYIHEEKPFDKAGAYGIQGKAAVFVEKIQGDFFNVVGFPAARFIRKLRTLEK</sequence>
<feature type="site" description="Important for substrate specificity" evidence="3">
    <location>
        <position position="156"/>
    </location>
</feature>
<dbReference type="PANTHER" id="PTHR43213">
    <property type="entry name" value="BIFUNCTIONAL DTTP/UTP PYROPHOSPHATASE/METHYLTRANSFERASE PROTEIN-RELATED"/>
    <property type="match status" value="1"/>
</dbReference>
<dbReference type="GO" id="GO:0005737">
    <property type="term" value="C:cytoplasm"/>
    <property type="evidence" value="ECO:0007669"/>
    <property type="project" value="UniProtKB-SubCell"/>
</dbReference>
<keyword evidence="3" id="KW-0546">Nucleotide metabolism</keyword>
<dbReference type="PANTHER" id="PTHR43213:SF5">
    <property type="entry name" value="BIFUNCTIONAL DTTP_UTP PYROPHOSPHATASE_METHYLTRANSFERASE PROTEIN-RELATED"/>
    <property type="match status" value="1"/>
</dbReference>
<accession>A0A412AVX6</accession>
<reference evidence="4 5" key="1">
    <citation type="submission" date="2018-08" db="EMBL/GenBank/DDBJ databases">
        <title>A genome reference for cultivated species of the human gut microbiota.</title>
        <authorList>
            <person name="Zou Y."/>
            <person name="Xue W."/>
            <person name="Luo G."/>
        </authorList>
    </citation>
    <scope>NUCLEOTIDE SEQUENCE [LARGE SCALE GENOMIC DNA]</scope>
    <source>
        <strain evidence="4 5">AF28-26</strain>
    </source>
</reference>
<gene>
    <name evidence="4" type="primary">maf</name>
    <name evidence="4" type="ORF">DWY99_09925</name>
</gene>
<protein>
    <recommendedName>
        <fullName evidence="3">dTTP/UTP pyrophosphatase</fullName>
        <shortName evidence="3">dTTPase/UTPase</shortName>
        <ecNumber evidence="3">3.6.1.9</ecNumber>
    </recommendedName>
    <alternativeName>
        <fullName evidence="3">Nucleoside triphosphate pyrophosphatase</fullName>
    </alternativeName>
    <alternativeName>
        <fullName evidence="3">Nucleotide pyrophosphatase</fullName>
        <shortName evidence="3">Nucleotide PPase</shortName>
    </alternativeName>
</protein>
<dbReference type="Pfam" id="PF02545">
    <property type="entry name" value="Maf"/>
    <property type="match status" value="1"/>
</dbReference>
<dbReference type="EMBL" id="QRTC01000040">
    <property type="protein sequence ID" value="RGQ38311.1"/>
    <property type="molecule type" value="Genomic_DNA"/>
</dbReference>
<dbReference type="GO" id="GO:0009117">
    <property type="term" value="P:nucleotide metabolic process"/>
    <property type="evidence" value="ECO:0007669"/>
    <property type="project" value="UniProtKB-KW"/>
</dbReference>
<dbReference type="InterPro" id="IPR003697">
    <property type="entry name" value="Maf-like"/>
</dbReference>
<keyword evidence="3" id="KW-0963">Cytoplasm</keyword>
<dbReference type="NCBIfam" id="TIGR00172">
    <property type="entry name" value="maf"/>
    <property type="match status" value="1"/>
</dbReference>
<evidence type="ECO:0000256" key="1">
    <source>
        <dbReference type="ARBA" id="ARBA00001968"/>
    </source>
</evidence>
<evidence type="ECO:0000313" key="4">
    <source>
        <dbReference type="EMBL" id="RGQ38311.1"/>
    </source>
</evidence>
<dbReference type="InterPro" id="IPR029001">
    <property type="entry name" value="ITPase-like_fam"/>
</dbReference>
<keyword evidence="2 3" id="KW-0378">Hydrolase</keyword>
<comment type="caution">
    <text evidence="4">The sequence shown here is derived from an EMBL/GenBank/DDBJ whole genome shotgun (WGS) entry which is preliminary data.</text>
</comment>
<comment type="caution">
    <text evidence="3">Lacks conserved residue(s) required for the propagation of feature annotation.</text>
</comment>
<dbReference type="Proteomes" id="UP000284751">
    <property type="component" value="Unassembled WGS sequence"/>
</dbReference>
<organism evidence="4 5">
    <name type="scientific">[Clostridium] leptum</name>
    <dbReference type="NCBI Taxonomy" id="1535"/>
    <lineage>
        <taxon>Bacteria</taxon>
        <taxon>Bacillati</taxon>
        <taxon>Bacillota</taxon>
        <taxon>Clostridia</taxon>
        <taxon>Eubacteriales</taxon>
        <taxon>Oscillospiraceae</taxon>
        <taxon>Oscillospiraceae incertae sedis</taxon>
    </lineage>
</organism>
<dbReference type="AlphaFoldDB" id="A0A412AVX6"/>
<dbReference type="SUPFAM" id="SSF52972">
    <property type="entry name" value="ITPase-like"/>
    <property type="match status" value="1"/>
</dbReference>
<comment type="similarity">
    <text evidence="3">Belongs to the Maf family. YhdE subfamily.</text>
</comment>
<dbReference type="EC" id="3.6.1.9" evidence="3"/>